<evidence type="ECO:0000313" key="4">
    <source>
        <dbReference type="Proteomes" id="UP000729402"/>
    </source>
</evidence>
<feature type="region of interest" description="Disordered" evidence="1">
    <location>
        <begin position="1"/>
        <end position="39"/>
    </location>
</feature>
<reference evidence="3" key="1">
    <citation type="journal article" date="2021" name="bioRxiv">
        <title>Whole Genome Assembly and Annotation of Northern Wild Rice, Zizania palustris L., Supports a Whole Genome Duplication in the Zizania Genus.</title>
        <authorList>
            <person name="Haas M."/>
            <person name="Kono T."/>
            <person name="Macchietto M."/>
            <person name="Millas R."/>
            <person name="McGilp L."/>
            <person name="Shao M."/>
            <person name="Duquette J."/>
            <person name="Hirsch C.N."/>
            <person name="Kimball J."/>
        </authorList>
    </citation>
    <scope>NUCLEOTIDE SEQUENCE</scope>
    <source>
        <tissue evidence="3">Fresh leaf tissue</tissue>
    </source>
</reference>
<dbReference type="OrthoDB" id="682098at2759"/>
<evidence type="ECO:0000313" key="3">
    <source>
        <dbReference type="EMBL" id="KAG8056502.1"/>
    </source>
</evidence>
<proteinExistence type="predicted"/>
<sequence length="141" mass="15399">MADQSETSSPWSCKRPLRSSMADQSETSSPLSCKRPRYGNATLPDKLVIEHILTRVPPAAVVGLRAVCRTWRAALTSDRFVRAHRDRRRAATGDSQTEIIFFAPAAMGNAAAFYACKLAPDGSGVARELVSVHNLMELINV</sequence>
<protein>
    <recommendedName>
        <fullName evidence="2">F-box domain-containing protein</fullName>
    </recommendedName>
</protein>
<dbReference type="Pfam" id="PF00646">
    <property type="entry name" value="F-box"/>
    <property type="match status" value="1"/>
</dbReference>
<keyword evidence="4" id="KW-1185">Reference proteome</keyword>
<feature type="domain" description="F-box" evidence="2">
    <location>
        <begin position="43"/>
        <end position="80"/>
    </location>
</feature>
<accession>A0A8J5RU83</accession>
<gene>
    <name evidence="3" type="ORF">GUJ93_ZPchr0002g26479</name>
</gene>
<dbReference type="EMBL" id="JAAALK010000287">
    <property type="protein sequence ID" value="KAG8056502.1"/>
    <property type="molecule type" value="Genomic_DNA"/>
</dbReference>
<name>A0A8J5RU83_ZIZPA</name>
<feature type="compositionally biased region" description="Polar residues" evidence="1">
    <location>
        <begin position="1"/>
        <end position="11"/>
    </location>
</feature>
<dbReference type="AlphaFoldDB" id="A0A8J5RU83"/>
<reference evidence="3" key="2">
    <citation type="submission" date="2021-02" db="EMBL/GenBank/DDBJ databases">
        <authorList>
            <person name="Kimball J.A."/>
            <person name="Haas M.W."/>
            <person name="Macchietto M."/>
            <person name="Kono T."/>
            <person name="Duquette J."/>
            <person name="Shao M."/>
        </authorList>
    </citation>
    <scope>NUCLEOTIDE SEQUENCE</scope>
    <source>
        <tissue evidence="3">Fresh leaf tissue</tissue>
    </source>
</reference>
<dbReference type="InterPro" id="IPR001810">
    <property type="entry name" value="F-box_dom"/>
</dbReference>
<comment type="caution">
    <text evidence="3">The sequence shown here is derived from an EMBL/GenBank/DDBJ whole genome shotgun (WGS) entry which is preliminary data.</text>
</comment>
<evidence type="ECO:0000256" key="1">
    <source>
        <dbReference type="SAM" id="MobiDB-lite"/>
    </source>
</evidence>
<dbReference type="Proteomes" id="UP000729402">
    <property type="component" value="Unassembled WGS sequence"/>
</dbReference>
<evidence type="ECO:0000259" key="2">
    <source>
        <dbReference type="Pfam" id="PF00646"/>
    </source>
</evidence>
<organism evidence="3 4">
    <name type="scientific">Zizania palustris</name>
    <name type="common">Northern wild rice</name>
    <dbReference type="NCBI Taxonomy" id="103762"/>
    <lineage>
        <taxon>Eukaryota</taxon>
        <taxon>Viridiplantae</taxon>
        <taxon>Streptophyta</taxon>
        <taxon>Embryophyta</taxon>
        <taxon>Tracheophyta</taxon>
        <taxon>Spermatophyta</taxon>
        <taxon>Magnoliopsida</taxon>
        <taxon>Liliopsida</taxon>
        <taxon>Poales</taxon>
        <taxon>Poaceae</taxon>
        <taxon>BOP clade</taxon>
        <taxon>Oryzoideae</taxon>
        <taxon>Oryzeae</taxon>
        <taxon>Zizaniinae</taxon>
        <taxon>Zizania</taxon>
    </lineage>
</organism>
<feature type="compositionally biased region" description="Polar residues" evidence="1">
    <location>
        <begin position="21"/>
        <end position="31"/>
    </location>
</feature>